<sequence length="37" mass="4175">MRLMAVGWRAKSCLGSTGSIRQDQPVLSSFKMIPFKF</sequence>
<reference evidence="1 2" key="1">
    <citation type="submission" date="2014-01" db="EMBL/GenBank/DDBJ databases">
        <title>Full genme sequencing of cellulolytic bacterium Gynuella sunshinyii YC6258T gen. nov., sp. nov.</title>
        <authorList>
            <person name="Khan H."/>
            <person name="Chung E.J."/>
            <person name="Chung Y.R."/>
        </authorList>
    </citation>
    <scope>NUCLEOTIDE SEQUENCE [LARGE SCALE GENOMIC DNA]</scope>
    <source>
        <strain evidence="1 2">YC6258</strain>
    </source>
</reference>
<proteinExistence type="predicted"/>
<dbReference type="KEGG" id="gsn:YC6258_03108"/>
<dbReference type="HOGENOM" id="CLU_3344230_0_0_6"/>
<organism evidence="1 2">
    <name type="scientific">Gynuella sunshinyii YC6258</name>
    <dbReference type="NCBI Taxonomy" id="1445510"/>
    <lineage>
        <taxon>Bacteria</taxon>
        <taxon>Pseudomonadati</taxon>
        <taxon>Pseudomonadota</taxon>
        <taxon>Gammaproteobacteria</taxon>
        <taxon>Oceanospirillales</taxon>
        <taxon>Saccharospirillaceae</taxon>
        <taxon>Gynuella</taxon>
    </lineage>
</organism>
<dbReference type="STRING" id="1445510.YC6258_03108"/>
<keyword evidence="2" id="KW-1185">Reference proteome</keyword>
<evidence type="ECO:0000313" key="1">
    <source>
        <dbReference type="EMBL" id="AJQ95144.1"/>
    </source>
</evidence>
<dbReference type="EMBL" id="CP007142">
    <property type="protein sequence ID" value="AJQ95144.1"/>
    <property type="molecule type" value="Genomic_DNA"/>
</dbReference>
<dbReference type="AlphaFoldDB" id="A0A0C5VXJ8"/>
<protein>
    <submittedName>
        <fullName evidence="1">Uncharacterized protein</fullName>
    </submittedName>
</protein>
<evidence type="ECO:0000313" key="2">
    <source>
        <dbReference type="Proteomes" id="UP000032266"/>
    </source>
</evidence>
<gene>
    <name evidence="1" type="ORF">YC6258_03108</name>
</gene>
<accession>A0A0C5VXJ8</accession>
<dbReference type="Proteomes" id="UP000032266">
    <property type="component" value="Chromosome"/>
</dbReference>
<name>A0A0C5VXJ8_9GAMM</name>